<dbReference type="GO" id="GO:0016020">
    <property type="term" value="C:membrane"/>
    <property type="evidence" value="ECO:0007669"/>
    <property type="project" value="InterPro"/>
</dbReference>
<protein>
    <submittedName>
        <fullName evidence="5">Phosphatidylglycerophosphate synthase</fullName>
    </submittedName>
</protein>
<dbReference type="AlphaFoldDB" id="A0AAE3ZRX2"/>
<reference evidence="5 6" key="1">
    <citation type="submission" date="2023-07" db="EMBL/GenBank/DDBJ databases">
        <title>Sequencing the genomes of 1000 actinobacteria strains.</title>
        <authorList>
            <person name="Klenk H.-P."/>
        </authorList>
    </citation>
    <scope>NUCLEOTIDE SEQUENCE [LARGE SCALE GENOMIC DNA]</scope>
    <source>
        <strain evidence="5 6">DSM 44711</strain>
    </source>
</reference>
<comment type="caution">
    <text evidence="5">The sequence shown here is derived from an EMBL/GenBank/DDBJ whole genome shotgun (WGS) entry which is preliminary data.</text>
</comment>
<evidence type="ECO:0000256" key="3">
    <source>
        <dbReference type="SAM" id="MobiDB-lite"/>
    </source>
</evidence>
<evidence type="ECO:0000256" key="1">
    <source>
        <dbReference type="ARBA" id="ARBA00022679"/>
    </source>
</evidence>
<evidence type="ECO:0000256" key="4">
    <source>
        <dbReference type="SAM" id="Phobius"/>
    </source>
</evidence>
<dbReference type="Gene3D" id="1.20.120.1760">
    <property type="match status" value="1"/>
</dbReference>
<gene>
    <name evidence="5" type="ORF">J2S44_003298</name>
</gene>
<keyword evidence="1 2" id="KW-0808">Transferase</keyword>
<evidence type="ECO:0000256" key="2">
    <source>
        <dbReference type="RuleBase" id="RU003750"/>
    </source>
</evidence>
<name>A0AAE3ZRX2_9ACTN</name>
<dbReference type="InterPro" id="IPR048254">
    <property type="entry name" value="CDP_ALCOHOL_P_TRANSF_CS"/>
</dbReference>
<dbReference type="RefSeq" id="WP_310414345.1">
    <property type="nucleotide sequence ID" value="NZ_JAVDYC010000001.1"/>
</dbReference>
<accession>A0AAE3ZRX2</accession>
<evidence type="ECO:0000313" key="5">
    <source>
        <dbReference type="EMBL" id="MDR7323048.1"/>
    </source>
</evidence>
<feature type="region of interest" description="Disordered" evidence="3">
    <location>
        <begin position="123"/>
        <end position="146"/>
    </location>
</feature>
<dbReference type="GO" id="GO:0008654">
    <property type="term" value="P:phospholipid biosynthetic process"/>
    <property type="evidence" value="ECO:0007669"/>
    <property type="project" value="InterPro"/>
</dbReference>
<feature type="compositionally biased region" description="Low complexity" evidence="3">
    <location>
        <begin position="126"/>
        <end position="140"/>
    </location>
</feature>
<evidence type="ECO:0000313" key="6">
    <source>
        <dbReference type="Proteomes" id="UP001183629"/>
    </source>
</evidence>
<feature type="transmembrane region" description="Helical" evidence="4">
    <location>
        <begin position="560"/>
        <end position="583"/>
    </location>
</feature>
<comment type="similarity">
    <text evidence="2">Belongs to the CDP-alcohol phosphatidyltransferase class-I family.</text>
</comment>
<feature type="transmembrane region" description="Helical" evidence="4">
    <location>
        <begin position="438"/>
        <end position="456"/>
    </location>
</feature>
<dbReference type="GO" id="GO:0016780">
    <property type="term" value="F:phosphotransferase activity, for other substituted phosphate groups"/>
    <property type="evidence" value="ECO:0007669"/>
    <property type="project" value="InterPro"/>
</dbReference>
<feature type="transmembrane region" description="Helical" evidence="4">
    <location>
        <begin position="523"/>
        <end position="540"/>
    </location>
</feature>
<proteinExistence type="inferred from homology"/>
<dbReference type="InterPro" id="IPR043130">
    <property type="entry name" value="CDP-OH_PTrfase_TM_dom"/>
</dbReference>
<keyword evidence="4" id="KW-0472">Membrane</keyword>
<keyword evidence="4" id="KW-0812">Transmembrane</keyword>
<dbReference type="InterPro" id="IPR000462">
    <property type="entry name" value="CDP-OH_P_trans"/>
</dbReference>
<sequence>MTLAVLLAGSPVGTDRRDRWRDQLRRAGATAVAEPDTPHDLARLLRDGTGPVLLVAADLVTHDAVLRHLITEPGARSVALTGPRRPGQDGLRLRTTRGLITGVTEADDGITFLGALRVAGPDRPHAASAAERAASGREPATPAAQHAMSVAGHAPPVAGHAAPVAARPMPDGGPAVPGTDPDAVLAGLLASGVRPVAYPLRLLVARRCRNGAAAAAAEAEIAGIDEERARLRLAVKERDDFFTTVFVSSWSPVVTRACARLGMTPSFVTGLSVVCAVAAALGFAQAGRPAMIAGAVLLHLGFVLDCVDGQLARFTRRFTPLGGWLDTMADRAKEYAVYAGLAAGAARLGHGEAWWLAVAAMALQTVRHATDSWYGTLHDVAAARPGPGGPGGALGRLSDRVIADGRSPVYWLKRIVVLPIGERWALIGLLAACADGRTALLALLAWGGAAMGYTVALRGLRSHAMRVSVLDTVDAVTLRDDGWCARRLPAVTGSLDWLVPAGLRLIEFAVVTGVAVFRGVPPWLTFVLLFALSMHHYDLIARSGAGYRRRWEPGWDGRSIAVVAGGAVAFPVIAVYTLCMLAARVVTARPRAAGPGAPERTAR</sequence>
<dbReference type="PROSITE" id="PS00379">
    <property type="entry name" value="CDP_ALCOHOL_P_TRANSF"/>
    <property type="match status" value="1"/>
</dbReference>
<keyword evidence="6" id="KW-1185">Reference proteome</keyword>
<dbReference type="Proteomes" id="UP001183629">
    <property type="component" value="Unassembled WGS sequence"/>
</dbReference>
<organism evidence="5 6">
    <name type="scientific">Catenuloplanes niger</name>
    <dbReference type="NCBI Taxonomy" id="587534"/>
    <lineage>
        <taxon>Bacteria</taxon>
        <taxon>Bacillati</taxon>
        <taxon>Actinomycetota</taxon>
        <taxon>Actinomycetes</taxon>
        <taxon>Micromonosporales</taxon>
        <taxon>Micromonosporaceae</taxon>
        <taxon>Catenuloplanes</taxon>
    </lineage>
</organism>
<dbReference type="Pfam" id="PF01066">
    <property type="entry name" value="CDP-OH_P_transf"/>
    <property type="match status" value="1"/>
</dbReference>
<dbReference type="EMBL" id="JAVDYC010000001">
    <property type="protein sequence ID" value="MDR7323048.1"/>
    <property type="molecule type" value="Genomic_DNA"/>
</dbReference>
<keyword evidence="4" id="KW-1133">Transmembrane helix</keyword>